<keyword evidence="3" id="KW-1185">Reference proteome</keyword>
<sequence>MDLEAVRAALRAQKPDLLLEQPEGQWLDAKKKPYELREPRAVEELAKDVCAFANGGGGVLVLGIGTRVVDDVEILDRFIPVERASVDRDQIRKLIRAHITPAPRGISVEWSGDQQGCRVLYIDIPVQQAGILFVVAAPVGKPGAPRTDTVAVPVREADGTHWLARTEIQRLLSAGVAASGMPTAETLSRLLHEAVTHSASEPAAVRVGQGLPEWEREMREAYEELAGAGLGAPVGEAYRHEAAVLQDLGPARVGEAGWVLCVAPPRPPVVVAAPVWQAILTAGRSDVGGDPLAAVGYPVLPGAGEGGRPWVVTADAVRVDLEGGRWGAGRLVRSQTGGWRWEPAVRFSLEQTRSARRWTSQVPPPQLRLRALVTLPWTDASVLEITKARRQHLEQQLPFSALAGAVTLLSQRRGGSLPAARWQAGPHDNSLHTASYTSVIAAPDGRPAVTAAAMITLPGVTDSAVVSCADVLAEDAAAWAAALGGHQCVPLGFEEVQDVLFHAWETAAELLPAVFGDPAVRRWAAPPTTELRLSAERYDDSGVTPALASFVDFGRLGPGGRGSRQEMAVTITAEPSMRRAERQDVMRRAVVHMAQAFGYVHAEAGLL</sequence>
<protein>
    <submittedName>
        <fullName evidence="2">DNA binding domain-containing protein</fullName>
    </submittedName>
</protein>
<evidence type="ECO:0000313" key="2">
    <source>
        <dbReference type="EMBL" id="WGD45134.1"/>
    </source>
</evidence>
<dbReference type="InterPro" id="IPR038461">
    <property type="entry name" value="Schlafen_AlbA_2_dom_sf"/>
</dbReference>
<name>A0ABY8KC65_9ACTN</name>
<dbReference type="Proteomes" id="UP001216440">
    <property type="component" value="Plasmid punmamed2"/>
</dbReference>
<dbReference type="Pfam" id="PF04326">
    <property type="entry name" value="SLFN_AlbA_2"/>
    <property type="match status" value="1"/>
</dbReference>
<accession>A0ABY8KC65</accession>
<proteinExistence type="predicted"/>
<gene>
    <name evidence="2" type="ORF">PYS65_34135</name>
</gene>
<dbReference type="InterPro" id="IPR007421">
    <property type="entry name" value="Schlafen_AlbA_2_dom"/>
</dbReference>
<dbReference type="Gene3D" id="3.30.950.30">
    <property type="entry name" value="Schlafen, AAA domain"/>
    <property type="match status" value="1"/>
</dbReference>
<evidence type="ECO:0000259" key="1">
    <source>
        <dbReference type="Pfam" id="PF04326"/>
    </source>
</evidence>
<keyword evidence="2" id="KW-0614">Plasmid</keyword>
<reference evidence="2 3" key="1">
    <citation type="submission" date="2023-03" db="EMBL/GenBank/DDBJ databases">
        <authorList>
            <person name="Mo P."/>
        </authorList>
    </citation>
    <scope>NUCLEOTIDE SEQUENCE [LARGE SCALE GENOMIC DNA]</scope>
    <source>
        <strain evidence="2 3">HUAS 5</strain>
        <plasmid evidence="2 3">punmamed2</plasmid>
    </source>
</reference>
<geneLocation type="plasmid" evidence="2 3">
    <name>punmamed2</name>
</geneLocation>
<organism evidence="2 3">
    <name type="scientific">Streptomyces cathayae</name>
    <dbReference type="NCBI Taxonomy" id="3031124"/>
    <lineage>
        <taxon>Bacteria</taxon>
        <taxon>Bacillati</taxon>
        <taxon>Actinomycetota</taxon>
        <taxon>Actinomycetes</taxon>
        <taxon>Kitasatosporales</taxon>
        <taxon>Streptomycetaceae</taxon>
        <taxon>Streptomyces</taxon>
    </lineage>
</organism>
<evidence type="ECO:0000313" key="3">
    <source>
        <dbReference type="Proteomes" id="UP001216440"/>
    </source>
</evidence>
<feature type="domain" description="Schlafen AlbA-2" evidence="1">
    <location>
        <begin position="23"/>
        <end position="127"/>
    </location>
</feature>
<dbReference type="RefSeq" id="WP_279338186.1">
    <property type="nucleotide sequence ID" value="NZ_CP121683.1"/>
</dbReference>
<dbReference type="EMBL" id="CP121683">
    <property type="protein sequence ID" value="WGD45134.1"/>
    <property type="molecule type" value="Genomic_DNA"/>
</dbReference>